<dbReference type="Gene3D" id="3.40.50.1820">
    <property type="entry name" value="alpha/beta hydrolase"/>
    <property type="match status" value="1"/>
</dbReference>
<dbReference type="InterPro" id="IPR029058">
    <property type="entry name" value="AB_hydrolase_fold"/>
</dbReference>
<dbReference type="PANTHER" id="PTHR43358:SF4">
    <property type="entry name" value="ALPHA_BETA HYDROLASE FOLD-1 DOMAIN-CONTAINING PROTEIN"/>
    <property type="match status" value="1"/>
</dbReference>
<protein>
    <submittedName>
        <fullName evidence="2">Alpha/beta hydrolase</fullName>
    </submittedName>
</protein>
<dbReference type="GO" id="GO:0016787">
    <property type="term" value="F:hydrolase activity"/>
    <property type="evidence" value="ECO:0007669"/>
    <property type="project" value="UniProtKB-KW"/>
</dbReference>
<evidence type="ECO:0000259" key="1">
    <source>
        <dbReference type="Pfam" id="PF00561"/>
    </source>
</evidence>
<sequence length="332" mass="37583">MIYSMIMVPVFLLLAVSGITRFAFRQITQMKLQTHDRIFNYLETTGVYSREQFNNLKKQEVKVTSKDGLTLSGYTLEPHPGEKQWMVIVHGYTVSLHVSAQYIEMFEREGFNILLIDQRRHGNSQGIYTTYGFMEKFDVETWVSWILEHYGEECVIGLHGQSLGGGTVLEYLAIADPHVKFVIADCPYSDLSRLMYHQVRVLNKIPAFPLLGLVNKRMERMAGFRMEQVSPLKAVENSKMPVLFVHGTKDNYVPTYMSEELFERKPEPKQLLLVEGAVHANAYGVNPQRYAEEVHTLILNALEKEEAPAGSPQLCNPSQTAATVATATATAT</sequence>
<feature type="domain" description="AB hydrolase-1" evidence="1">
    <location>
        <begin position="85"/>
        <end position="194"/>
    </location>
</feature>
<dbReference type="InterPro" id="IPR000073">
    <property type="entry name" value="AB_hydrolase_1"/>
</dbReference>
<dbReference type="EMBL" id="BOSL01000010">
    <property type="protein sequence ID" value="GIP54195.1"/>
    <property type="molecule type" value="Genomic_DNA"/>
</dbReference>
<dbReference type="PANTHER" id="PTHR43358">
    <property type="entry name" value="ALPHA/BETA-HYDROLASE"/>
    <property type="match status" value="1"/>
</dbReference>
<dbReference type="Proteomes" id="UP000679992">
    <property type="component" value="Unassembled WGS sequence"/>
</dbReference>
<reference evidence="2 3" key="1">
    <citation type="submission" date="2021-03" db="EMBL/GenBank/DDBJ databases">
        <title>Antimicrobial resistance genes in bacteria isolated from Japanese honey, and their potential for conferring macrolide and lincosamide resistance in the American foulbrood pathogen Paenibacillus larvae.</title>
        <authorList>
            <person name="Okamoto M."/>
            <person name="Kumagai M."/>
            <person name="Kanamori H."/>
            <person name="Takamatsu D."/>
        </authorList>
    </citation>
    <scope>NUCLEOTIDE SEQUENCE [LARGE SCALE GENOMIC DNA]</scope>
    <source>
        <strain evidence="2 3">J42TS3</strain>
    </source>
</reference>
<keyword evidence="2" id="KW-0378">Hydrolase</keyword>
<keyword evidence="3" id="KW-1185">Reference proteome</keyword>
<comment type="caution">
    <text evidence="2">The sequence shown here is derived from an EMBL/GenBank/DDBJ whole genome shotgun (WGS) entry which is preliminary data.</text>
</comment>
<proteinExistence type="predicted"/>
<evidence type="ECO:0000313" key="3">
    <source>
        <dbReference type="Proteomes" id="UP000679992"/>
    </source>
</evidence>
<gene>
    <name evidence="2" type="ORF">J42TS3_32300</name>
</gene>
<dbReference type="Pfam" id="PF00561">
    <property type="entry name" value="Abhydrolase_1"/>
    <property type="match status" value="1"/>
</dbReference>
<name>A0ABQ4MDX0_9BACL</name>
<dbReference type="InterPro" id="IPR052920">
    <property type="entry name" value="DNA-binding_regulatory"/>
</dbReference>
<organism evidence="2 3">
    <name type="scientific">Paenibacillus vini</name>
    <dbReference type="NCBI Taxonomy" id="1476024"/>
    <lineage>
        <taxon>Bacteria</taxon>
        <taxon>Bacillati</taxon>
        <taxon>Bacillota</taxon>
        <taxon>Bacilli</taxon>
        <taxon>Bacillales</taxon>
        <taxon>Paenibacillaceae</taxon>
        <taxon>Paenibacillus</taxon>
    </lineage>
</organism>
<accession>A0ABQ4MDX0</accession>
<dbReference type="SUPFAM" id="SSF53474">
    <property type="entry name" value="alpha/beta-Hydrolases"/>
    <property type="match status" value="1"/>
</dbReference>
<dbReference type="RefSeq" id="WP_213655548.1">
    <property type="nucleotide sequence ID" value="NZ_BOSL01000010.1"/>
</dbReference>
<evidence type="ECO:0000313" key="2">
    <source>
        <dbReference type="EMBL" id="GIP54195.1"/>
    </source>
</evidence>